<dbReference type="Pfam" id="PF20151">
    <property type="entry name" value="DUF6533"/>
    <property type="match status" value="1"/>
</dbReference>
<proteinExistence type="predicted"/>
<reference evidence="3 4" key="1">
    <citation type="submission" date="2020-07" db="EMBL/GenBank/DDBJ databases">
        <title>Comparative genomics of pyrophilous fungi reveals a link between fire events and developmental genes.</title>
        <authorList>
            <consortium name="DOE Joint Genome Institute"/>
            <person name="Steindorff A.S."/>
            <person name="Carver A."/>
            <person name="Calhoun S."/>
            <person name="Stillman K."/>
            <person name="Liu H."/>
            <person name="Lipzen A."/>
            <person name="Pangilinan J."/>
            <person name="Labutti K."/>
            <person name="Bruns T.D."/>
            <person name="Grigoriev I.V."/>
        </authorList>
    </citation>
    <scope>NUCLEOTIDE SEQUENCE [LARGE SCALE GENOMIC DNA]</scope>
    <source>
        <strain evidence="3 4">CBS 144469</strain>
    </source>
</reference>
<feature type="transmembrane region" description="Helical" evidence="1">
    <location>
        <begin position="25"/>
        <end position="43"/>
    </location>
</feature>
<gene>
    <name evidence="3" type="ORF">DFP72DRAFT_74741</name>
</gene>
<comment type="caution">
    <text evidence="3">The sequence shown here is derived from an EMBL/GenBank/DDBJ whole genome shotgun (WGS) entry which is preliminary data.</text>
</comment>
<feature type="domain" description="DUF6533" evidence="2">
    <location>
        <begin position="4"/>
        <end position="35"/>
    </location>
</feature>
<sequence>MCQYLTTLEEEISIIWPQKWRKGKMLFLIIRYNPFVLTLLVLIDNLRNYSVDGPGSCEAISLVRFVVTFINNVAPELVLLILLHGVLGTKRRYLALSTSLWMVLSLGVLIPQIMYFQKGTQADAVPRTSDSGFNRFGRGYACSWYMFYPTLKGWESSLRIEAFVSLAKSLCTSALAITIFSLRYRSNRGPLVKVVRRDGGVCILSLAAIRIGLAVATGMNLNLQPVSADTSIGLIVHHTFTQVGLWRAHDHIDILCTSEKQRGTRKRR</sequence>
<feature type="transmembrane region" description="Helical" evidence="1">
    <location>
        <begin position="162"/>
        <end position="180"/>
    </location>
</feature>
<feature type="transmembrane region" description="Helical" evidence="1">
    <location>
        <begin position="93"/>
        <end position="116"/>
    </location>
</feature>
<feature type="transmembrane region" description="Helical" evidence="1">
    <location>
        <begin position="63"/>
        <end position="86"/>
    </location>
</feature>
<evidence type="ECO:0000256" key="1">
    <source>
        <dbReference type="SAM" id="Phobius"/>
    </source>
</evidence>
<evidence type="ECO:0000313" key="3">
    <source>
        <dbReference type="EMBL" id="KAF6760526.1"/>
    </source>
</evidence>
<keyword evidence="1" id="KW-1133">Transmembrane helix</keyword>
<organism evidence="3 4">
    <name type="scientific">Ephemerocybe angulata</name>
    <dbReference type="NCBI Taxonomy" id="980116"/>
    <lineage>
        <taxon>Eukaryota</taxon>
        <taxon>Fungi</taxon>
        <taxon>Dikarya</taxon>
        <taxon>Basidiomycota</taxon>
        <taxon>Agaricomycotina</taxon>
        <taxon>Agaricomycetes</taxon>
        <taxon>Agaricomycetidae</taxon>
        <taxon>Agaricales</taxon>
        <taxon>Agaricineae</taxon>
        <taxon>Psathyrellaceae</taxon>
        <taxon>Ephemerocybe</taxon>
    </lineage>
</organism>
<dbReference type="AlphaFoldDB" id="A0A8H6I7Z3"/>
<keyword evidence="1" id="KW-0812">Transmembrane</keyword>
<keyword evidence="4" id="KW-1185">Reference proteome</keyword>
<name>A0A8H6I7Z3_9AGAR</name>
<evidence type="ECO:0000259" key="2">
    <source>
        <dbReference type="Pfam" id="PF20151"/>
    </source>
</evidence>
<dbReference type="EMBL" id="JACGCI010000012">
    <property type="protein sequence ID" value="KAF6760526.1"/>
    <property type="molecule type" value="Genomic_DNA"/>
</dbReference>
<dbReference type="Proteomes" id="UP000521943">
    <property type="component" value="Unassembled WGS sequence"/>
</dbReference>
<evidence type="ECO:0000313" key="4">
    <source>
        <dbReference type="Proteomes" id="UP000521943"/>
    </source>
</evidence>
<keyword evidence="1" id="KW-0472">Membrane</keyword>
<protein>
    <recommendedName>
        <fullName evidence="2">DUF6533 domain-containing protein</fullName>
    </recommendedName>
</protein>
<dbReference type="OrthoDB" id="2686513at2759"/>
<dbReference type="InterPro" id="IPR045340">
    <property type="entry name" value="DUF6533"/>
</dbReference>
<accession>A0A8H6I7Z3</accession>